<dbReference type="PANTHER" id="PTHR46847:SF1">
    <property type="entry name" value="D-ALLOSE-BINDING PERIPLASMIC PROTEIN-RELATED"/>
    <property type="match status" value="1"/>
</dbReference>
<keyword evidence="4" id="KW-0472">Membrane</keyword>
<keyword evidence="7" id="KW-1185">Reference proteome</keyword>
<dbReference type="InterPro" id="IPR028082">
    <property type="entry name" value="Peripla_BP_I"/>
</dbReference>
<gene>
    <name evidence="6" type="ordered locus">bpr_I1169</name>
</gene>
<keyword evidence="4" id="KW-0812">Transmembrane</keyword>
<accession>E0S284</accession>
<evidence type="ECO:0000256" key="1">
    <source>
        <dbReference type="ARBA" id="ARBA00004196"/>
    </source>
</evidence>
<reference evidence="6 7" key="1">
    <citation type="journal article" date="2010" name="PLoS ONE">
        <title>The glycobiome of the rumen bacterium Butyrivibrio proteoclasticus B316(T) highlights adaptation to a polysaccharide-rich environment.</title>
        <authorList>
            <person name="Kelly W.J."/>
            <person name="Leahy S.C."/>
            <person name="Altermann E."/>
            <person name="Yeoman C.J."/>
            <person name="Dunne J.C."/>
            <person name="Kong Z."/>
            <person name="Pacheco D.M."/>
            <person name="Li D."/>
            <person name="Noel S.J."/>
            <person name="Moon C.D."/>
            <person name="Cookson A.L."/>
            <person name="Attwood G.T."/>
        </authorList>
    </citation>
    <scope>NUCLEOTIDE SEQUENCE [LARGE SCALE GENOMIC DNA]</scope>
    <source>
        <strain evidence="7">ATCC 51982 / DSM 14932 / B316</strain>
    </source>
</reference>
<dbReference type="eggNOG" id="COG1879">
    <property type="taxonomic scope" value="Bacteria"/>
</dbReference>
<dbReference type="STRING" id="515622.bpr_I1169"/>
<dbReference type="Gene3D" id="3.40.50.2300">
    <property type="match status" value="2"/>
</dbReference>
<protein>
    <submittedName>
        <fullName evidence="6">Sugar ABC transporter substrate-binding protein</fullName>
    </submittedName>
</protein>
<evidence type="ECO:0000313" key="7">
    <source>
        <dbReference type="Proteomes" id="UP000001299"/>
    </source>
</evidence>
<dbReference type="GO" id="GO:0030246">
    <property type="term" value="F:carbohydrate binding"/>
    <property type="evidence" value="ECO:0007669"/>
    <property type="project" value="UniProtKB-ARBA"/>
</dbReference>
<evidence type="ECO:0000259" key="5">
    <source>
        <dbReference type="Pfam" id="PF13407"/>
    </source>
</evidence>
<evidence type="ECO:0000256" key="4">
    <source>
        <dbReference type="SAM" id="Phobius"/>
    </source>
</evidence>
<evidence type="ECO:0000256" key="3">
    <source>
        <dbReference type="ARBA" id="ARBA00022729"/>
    </source>
</evidence>
<feature type="domain" description="Periplasmic binding protein" evidence="5">
    <location>
        <begin position="62"/>
        <end position="333"/>
    </location>
</feature>
<comment type="similarity">
    <text evidence="2">Belongs to the bacterial solute-binding protein 2 family.</text>
</comment>
<dbReference type="InterPro" id="IPR025997">
    <property type="entry name" value="SBP_2_dom"/>
</dbReference>
<dbReference type="HOGENOM" id="CLU_037628_3_3_9"/>
<dbReference type="Proteomes" id="UP000001299">
    <property type="component" value="Chromosome 1"/>
</dbReference>
<dbReference type="SUPFAM" id="SSF53822">
    <property type="entry name" value="Periplasmic binding protein-like I"/>
    <property type="match status" value="1"/>
</dbReference>
<organism evidence="6 7">
    <name type="scientific">Butyrivibrio proteoclasticus (strain ATCC 51982 / DSM 14932 / B316)</name>
    <name type="common">Clostridium proteoclasticum</name>
    <dbReference type="NCBI Taxonomy" id="515622"/>
    <lineage>
        <taxon>Bacteria</taxon>
        <taxon>Bacillati</taxon>
        <taxon>Bacillota</taxon>
        <taxon>Clostridia</taxon>
        <taxon>Lachnospirales</taxon>
        <taxon>Lachnospiraceae</taxon>
        <taxon>Butyrivibrio</taxon>
    </lineage>
</organism>
<dbReference type="AlphaFoldDB" id="E0S284"/>
<name>E0S284_BUTPB</name>
<feature type="transmembrane region" description="Helical" evidence="4">
    <location>
        <begin position="20"/>
        <end position="41"/>
    </location>
</feature>
<dbReference type="PANTHER" id="PTHR46847">
    <property type="entry name" value="D-ALLOSE-BINDING PERIPLASMIC PROTEIN-RELATED"/>
    <property type="match status" value="1"/>
</dbReference>
<comment type="subcellular location">
    <subcellularLocation>
        <location evidence="1">Cell envelope</location>
    </subcellularLocation>
</comment>
<evidence type="ECO:0000313" key="6">
    <source>
        <dbReference type="EMBL" id="ADL33909.1"/>
    </source>
</evidence>
<sequence length="365" mass="41413">MMHMKKGNEDIYQKRINRQYLTLVFTLVFVVTTLIAGSLYFRFYRAGITGKAEGNEYEQYYVMITDNYKSDFWQSVYRSALEFAKENNIYVDLLGENLSGDYSCEELMRIAIASRVDGIIVYASEAVSMTNLIDEAVRSGIPVVTLYGDSTHSDRISFVGVGGYSVGKLYGKQIVRIIKENRRQELLESETIGDRTKIQIAALANSDTLDAGQNIIISSMQDTIRQENATDSEFEVSIVTVDNTNTFSVEESIRDIFMQKDVPDVIVCLNEQSTVCAYQAVVDYNMVGDVNVLGYYDSEEIIKAIDRGVIFATISIDTDQLGTYSIQALMDYYEYGNTSEYYTADITLIDKDNVYEFKKQEEQDE</sequence>
<dbReference type="Pfam" id="PF13407">
    <property type="entry name" value="Peripla_BP_4"/>
    <property type="match status" value="1"/>
</dbReference>
<keyword evidence="3" id="KW-0732">Signal</keyword>
<dbReference type="KEGG" id="bpb:bpr_I1169"/>
<keyword evidence="4" id="KW-1133">Transmembrane helix</keyword>
<dbReference type="EMBL" id="CP001810">
    <property type="protein sequence ID" value="ADL33909.1"/>
    <property type="molecule type" value="Genomic_DNA"/>
</dbReference>
<evidence type="ECO:0000256" key="2">
    <source>
        <dbReference type="ARBA" id="ARBA00007639"/>
    </source>
</evidence>
<proteinExistence type="inferred from homology"/>
<dbReference type="GO" id="GO:0030313">
    <property type="term" value="C:cell envelope"/>
    <property type="evidence" value="ECO:0007669"/>
    <property type="project" value="UniProtKB-SubCell"/>
</dbReference>